<dbReference type="eggNOG" id="KOG1242">
    <property type="taxonomic scope" value="Eukaryota"/>
</dbReference>
<dbReference type="GO" id="GO:0006417">
    <property type="term" value="P:regulation of translation"/>
    <property type="evidence" value="ECO:0007669"/>
    <property type="project" value="TreeGrafter"/>
</dbReference>
<proteinExistence type="predicted"/>
<dbReference type="GO" id="GO:0034198">
    <property type="term" value="P:cellular response to amino acid starvation"/>
    <property type="evidence" value="ECO:0007669"/>
    <property type="project" value="TreeGrafter"/>
</dbReference>
<sequence>MLVKGQSHFLHLVPRAAGHKGLCEVLVHLGPAALDLERLSNESDGVRDVAMHAGSIVVNAHALSNLLALEAGIFDDNWRIRESPISLLGDLMHCVMPEVGPILRAGLDPMDPADMRQGYCLGLAEVIQCSPKNQLEDFVEIFVVEDALCDALPEVRRAAGDAFDVFHKGMGYRSIDELIPRLLKRITSVYDLVSRRCTTSSKSAQGQIARHASVPRTTLLTTPTALSNIQAIVSVSGAVLHCDIYRLRKSARSTSLHH</sequence>
<accession>T0PX24</accession>
<dbReference type="InParanoid" id="T0PX24"/>
<dbReference type="GO" id="GO:0005829">
    <property type="term" value="C:cytosol"/>
    <property type="evidence" value="ECO:0007669"/>
    <property type="project" value="TreeGrafter"/>
</dbReference>
<reference evidence="2 3" key="1">
    <citation type="submission" date="2012-04" db="EMBL/GenBank/DDBJ databases">
        <title>The Genome Sequence of Saprolegnia declina VS20.</title>
        <authorList>
            <consortium name="The Broad Institute Genome Sequencing Platform"/>
            <person name="Russ C."/>
            <person name="Nusbaum C."/>
            <person name="Tyler B."/>
            <person name="van West P."/>
            <person name="Dieguez-Uribeondo J."/>
            <person name="de Bruijn I."/>
            <person name="Tripathy S."/>
            <person name="Jiang R."/>
            <person name="Young S.K."/>
            <person name="Zeng Q."/>
            <person name="Gargeya S."/>
            <person name="Fitzgerald M."/>
            <person name="Haas B."/>
            <person name="Abouelleil A."/>
            <person name="Alvarado L."/>
            <person name="Arachchi H.M."/>
            <person name="Berlin A."/>
            <person name="Chapman S.B."/>
            <person name="Goldberg J."/>
            <person name="Griggs A."/>
            <person name="Gujja S."/>
            <person name="Hansen M."/>
            <person name="Howarth C."/>
            <person name="Imamovic A."/>
            <person name="Larimer J."/>
            <person name="McCowen C."/>
            <person name="Montmayeur A."/>
            <person name="Murphy C."/>
            <person name="Neiman D."/>
            <person name="Pearson M."/>
            <person name="Priest M."/>
            <person name="Roberts A."/>
            <person name="Saif S."/>
            <person name="Shea T."/>
            <person name="Sisk P."/>
            <person name="Sykes S."/>
            <person name="Wortman J."/>
            <person name="Nusbaum C."/>
            <person name="Birren B."/>
        </authorList>
    </citation>
    <scope>NUCLEOTIDE SEQUENCE [LARGE SCALE GENOMIC DNA]</scope>
    <source>
        <strain evidence="2 3">VS20</strain>
    </source>
</reference>
<evidence type="ECO:0000256" key="1">
    <source>
        <dbReference type="ARBA" id="ARBA00022737"/>
    </source>
</evidence>
<organism evidence="2 3">
    <name type="scientific">Saprolegnia diclina (strain VS20)</name>
    <dbReference type="NCBI Taxonomy" id="1156394"/>
    <lineage>
        <taxon>Eukaryota</taxon>
        <taxon>Sar</taxon>
        <taxon>Stramenopiles</taxon>
        <taxon>Oomycota</taxon>
        <taxon>Saprolegniomycetes</taxon>
        <taxon>Saprolegniales</taxon>
        <taxon>Saprolegniaceae</taxon>
        <taxon>Saprolegnia</taxon>
    </lineage>
</organism>
<dbReference type="PANTHER" id="PTHR23346:SF7">
    <property type="entry name" value="STALLED RIBOSOME SENSOR GCN1"/>
    <property type="match status" value="1"/>
</dbReference>
<dbReference type="GO" id="GO:0019887">
    <property type="term" value="F:protein kinase regulator activity"/>
    <property type="evidence" value="ECO:0007669"/>
    <property type="project" value="TreeGrafter"/>
</dbReference>
<dbReference type="RefSeq" id="XP_008619708.1">
    <property type="nucleotide sequence ID" value="XM_008621486.1"/>
</dbReference>
<dbReference type="OrthoDB" id="5148094at2759"/>
<dbReference type="GeneID" id="19956045"/>
<dbReference type="InterPro" id="IPR016024">
    <property type="entry name" value="ARM-type_fold"/>
</dbReference>
<protein>
    <submittedName>
        <fullName evidence="2">Uncharacterized protein</fullName>
    </submittedName>
</protein>
<evidence type="ECO:0000313" key="3">
    <source>
        <dbReference type="Proteomes" id="UP000030762"/>
    </source>
</evidence>
<keyword evidence="1" id="KW-0677">Repeat</keyword>
<dbReference type="STRING" id="1156394.T0PX24"/>
<dbReference type="SUPFAM" id="SSF48371">
    <property type="entry name" value="ARM repeat"/>
    <property type="match status" value="1"/>
</dbReference>
<dbReference type="EMBL" id="JH767220">
    <property type="protein sequence ID" value="EQC26806.1"/>
    <property type="molecule type" value="Genomic_DNA"/>
</dbReference>
<dbReference type="InterPro" id="IPR011989">
    <property type="entry name" value="ARM-like"/>
</dbReference>
<dbReference type="Gene3D" id="1.25.10.10">
    <property type="entry name" value="Leucine-rich Repeat Variant"/>
    <property type="match status" value="1"/>
</dbReference>
<name>T0PX24_SAPDV</name>
<dbReference type="PANTHER" id="PTHR23346">
    <property type="entry name" value="TRANSLATIONAL ACTIVATOR GCN1-RELATED"/>
    <property type="match status" value="1"/>
</dbReference>
<gene>
    <name evidence="2" type="ORF">SDRG_15318</name>
</gene>
<dbReference type="VEuPathDB" id="FungiDB:SDRG_15318"/>
<keyword evidence="3" id="KW-1185">Reference proteome</keyword>
<dbReference type="AlphaFoldDB" id="T0PX24"/>
<evidence type="ECO:0000313" key="2">
    <source>
        <dbReference type="EMBL" id="EQC26806.1"/>
    </source>
</evidence>
<dbReference type="Proteomes" id="UP000030762">
    <property type="component" value="Unassembled WGS sequence"/>
</dbReference>